<protein>
    <submittedName>
        <fullName evidence="2">DUF927 domain-containing protein</fullName>
    </submittedName>
</protein>
<reference evidence="3" key="1">
    <citation type="journal article" date="2019" name="Int. J. Syst. Evol. Microbiol.">
        <title>The Global Catalogue of Microorganisms (GCM) 10K type strain sequencing project: providing services to taxonomists for standard genome sequencing and annotation.</title>
        <authorList>
            <consortium name="The Broad Institute Genomics Platform"/>
            <consortium name="The Broad Institute Genome Sequencing Center for Infectious Disease"/>
            <person name="Wu L."/>
            <person name="Ma J."/>
        </authorList>
    </citation>
    <scope>NUCLEOTIDE SEQUENCE [LARGE SCALE GENOMIC DNA]</scope>
    <source>
        <strain evidence="3">KACC 12633</strain>
    </source>
</reference>
<evidence type="ECO:0000313" key="2">
    <source>
        <dbReference type="EMBL" id="MFC5519188.1"/>
    </source>
</evidence>
<accession>A0ABW0Q470</accession>
<comment type="caution">
    <text evidence="2">The sequence shown here is derived from an EMBL/GenBank/DDBJ whole genome shotgun (WGS) entry which is preliminary data.</text>
</comment>
<dbReference type="Pfam" id="PF06048">
    <property type="entry name" value="DUF927"/>
    <property type="match status" value="1"/>
</dbReference>
<keyword evidence="3" id="KW-1185">Reference proteome</keyword>
<evidence type="ECO:0000313" key="3">
    <source>
        <dbReference type="Proteomes" id="UP001596150"/>
    </source>
</evidence>
<sequence>MALAAVSTVSAVSLRNQIPQKATCRHDVSAVSPCLATGEIKTKQPVIRKIYNDYDEATEQAFEVFQFRAIGGRRRHVSIEREKAQNAKYVVDELLRKNIDLAHVDDLQTSVETAISSEPGTRRKYAKRLGWRNRGKSFVTAMETLGAPTSLKTLPPRFLSANQHCSIERVGTVNAWKEGVAAICRYSDVAMLAVAAAFAAPLLKSSGLQSFGINIYGRSKVGKTASLLAASSFYGIGREPRLPNWNSSPAARSEMGRIVSDLMLPVNEVGLAASSKKATYDTIRQFIYAISEGRDKSRHSLSSFASSSTSAEFRTIFVSTAEHSFNDHAAASGQTRDLGEYARCLDVPATRSGPIIFDRRPKGASRVWAQKQLQLMREACEANHGVALPPFIEHLVGLEGGLRERVQSLIEHFTAGVPSSAKQGVLQHAAKNFGLLYAGAFWESKPVCCHGMQPSSSGLSANCSLARWKI</sequence>
<name>A0ABW0Q470_9HYPH</name>
<evidence type="ECO:0000259" key="1">
    <source>
        <dbReference type="Pfam" id="PF06048"/>
    </source>
</evidence>
<dbReference type="EMBL" id="JBHSML010000033">
    <property type="protein sequence ID" value="MFC5519188.1"/>
    <property type="molecule type" value="Genomic_DNA"/>
</dbReference>
<proteinExistence type="predicted"/>
<gene>
    <name evidence="2" type="ORF">ACFPP9_25710</name>
</gene>
<dbReference type="Proteomes" id="UP001596150">
    <property type="component" value="Unassembled WGS sequence"/>
</dbReference>
<organism evidence="2 3">
    <name type="scientific">Kaistia terrae</name>
    <dbReference type="NCBI Taxonomy" id="537017"/>
    <lineage>
        <taxon>Bacteria</taxon>
        <taxon>Pseudomonadati</taxon>
        <taxon>Pseudomonadota</taxon>
        <taxon>Alphaproteobacteria</taxon>
        <taxon>Hyphomicrobiales</taxon>
        <taxon>Kaistiaceae</taxon>
        <taxon>Kaistia</taxon>
    </lineage>
</organism>
<feature type="domain" description="DUF927" evidence="1">
    <location>
        <begin position="57"/>
        <end position="300"/>
    </location>
</feature>
<dbReference type="RefSeq" id="WP_266346022.1">
    <property type="nucleotide sequence ID" value="NZ_JAPKNH010000012.1"/>
</dbReference>
<dbReference type="InterPro" id="IPR009270">
    <property type="entry name" value="DUF927"/>
</dbReference>